<name>A0A6J4QIQ7_9ACTN</name>
<feature type="non-terminal residue" evidence="2">
    <location>
        <position position="1"/>
    </location>
</feature>
<reference evidence="2" key="1">
    <citation type="submission" date="2020-02" db="EMBL/GenBank/DDBJ databases">
        <authorList>
            <person name="Meier V. D."/>
        </authorList>
    </citation>
    <scope>NUCLEOTIDE SEQUENCE</scope>
    <source>
        <strain evidence="2">AVDCRST_MAG02</strain>
    </source>
</reference>
<gene>
    <name evidence="2" type="ORF">AVDCRST_MAG02-271</name>
</gene>
<feature type="non-terminal residue" evidence="2">
    <location>
        <position position="29"/>
    </location>
</feature>
<feature type="region of interest" description="Disordered" evidence="1">
    <location>
        <begin position="1"/>
        <end position="29"/>
    </location>
</feature>
<organism evidence="2">
    <name type="scientific">uncultured Rubrobacteraceae bacterium</name>
    <dbReference type="NCBI Taxonomy" id="349277"/>
    <lineage>
        <taxon>Bacteria</taxon>
        <taxon>Bacillati</taxon>
        <taxon>Actinomycetota</taxon>
        <taxon>Rubrobacteria</taxon>
        <taxon>Rubrobacterales</taxon>
        <taxon>Rubrobacteraceae</taxon>
        <taxon>environmental samples</taxon>
    </lineage>
</organism>
<dbReference type="AlphaFoldDB" id="A0A6J4QIQ7"/>
<proteinExistence type="predicted"/>
<feature type="compositionally biased region" description="Basic and acidic residues" evidence="1">
    <location>
        <begin position="13"/>
        <end position="23"/>
    </location>
</feature>
<dbReference type="EMBL" id="CADCVH010000011">
    <property type="protein sequence ID" value="CAA9446242.1"/>
    <property type="molecule type" value="Genomic_DNA"/>
</dbReference>
<evidence type="ECO:0000313" key="2">
    <source>
        <dbReference type="EMBL" id="CAA9446242.1"/>
    </source>
</evidence>
<evidence type="ECO:0000256" key="1">
    <source>
        <dbReference type="SAM" id="MobiDB-lite"/>
    </source>
</evidence>
<accession>A0A6J4QIQ7</accession>
<sequence>GLLGITCGPAAQGRRDRLPHPRQGELLNL</sequence>
<protein>
    <submittedName>
        <fullName evidence="2">Uncharacterized protein</fullName>
    </submittedName>
</protein>